<evidence type="ECO:0000313" key="3">
    <source>
        <dbReference type="Proteomes" id="UP000324091"/>
    </source>
</evidence>
<reference evidence="2 3" key="1">
    <citation type="submission" date="2019-04" db="EMBL/GenBank/DDBJ databases">
        <title>Chromosome genome assembly for Takifugu flavidus.</title>
        <authorList>
            <person name="Xiao S."/>
        </authorList>
    </citation>
    <scope>NUCLEOTIDE SEQUENCE [LARGE SCALE GENOMIC DNA]</scope>
    <source>
        <strain evidence="2">HTHZ2018</strain>
        <tissue evidence="2">Muscle</tissue>
    </source>
</reference>
<protein>
    <submittedName>
        <fullName evidence="2">Uncharacterized protein</fullName>
    </submittedName>
</protein>
<gene>
    <name evidence="2" type="ORF">D4764_0092170</name>
</gene>
<name>A0A5C6MIX1_9TELE</name>
<dbReference type="EMBL" id="RHFK02000750">
    <property type="protein sequence ID" value="TWW53290.1"/>
    <property type="molecule type" value="Genomic_DNA"/>
</dbReference>
<evidence type="ECO:0000313" key="2">
    <source>
        <dbReference type="EMBL" id="TWW53290.1"/>
    </source>
</evidence>
<proteinExistence type="predicted"/>
<keyword evidence="3" id="KW-1185">Reference proteome</keyword>
<dbReference type="Proteomes" id="UP000324091">
    <property type="component" value="Unassembled WGS sequence"/>
</dbReference>
<accession>A0A5C6MIX1</accession>
<organism evidence="2 3">
    <name type="scientific">Takifugu flavidus</name>
    <name type="common">sansaifugu</name>
    <dbReference type="NCBI Taxonomy" id="433684"/>
    <lineage>
        <taxon>Eukaryota</taxon>
        <taxon>Metazoa</taxon>
        <taxon>Chordata</taxon>
        <taxon>Craniata</taxon>
        <taxon>Vertebrata</taxon>
        <taxon>Euteleostomi</taxon>
        <taxon>Actinopterygii</taxon>
        <taxon>Neopterygii</taxon>
        <taxon>Teleostei</taxon>
        <taxon>Neoteleostei</taxon>
        <taxon>Acanthomorphata</taxon>
        <taxon>Eupercaria</taxon>
        <taxon>Tetraodontiformes</taxon>
        <taxon>Tetradontoidea</taxon>
        <taxon>Tetraodontidae</taxon>
        <taxon>Takifugu</taxon>
    </lineage>
</organism>
<feature type="compositionally biased region" description="Polar residues" evidence="1">
    <location>
        <begin position="62"/>
        <end position="76"/>
    </location>
</feature>
<evidence type="ECO:0000256" key="1">
    <source>
        <dbReference type="SAM" id="MobiDB-lite"/>
    </source>
</evidence>
<sequence length="76" mass="8285">MLEPIVAHESKCLPTPGLEDPGVKLLCGFLQDPLCELETLRSVRGDPVLSQVQKPKPASLLKGQQVSPTTETFMKI</sequence>
<feature type="region of interest" description="Disordered" evidence="1">
    <location>
        <begin position="55"/>
        <end position="76"/>
    </location>
</feature>
<comment type="caution">
    <text evidence="2">The sequence shown here is derived from an EMBL/GenBank/DDBJ whole genome shotgun (WGS) entry which is preliminary data.</text>
</comment>
<dbReference type="AlphaFoldDB" id="A0A5C6MIX1"/>